<keyword evidence="2" id="KW-1185">Reference proteome</keyword>
<dbReference type="EMBL" id="QJJK01000009">
    <property type="protein sequence ID" value="PXW55744.1"/>
    <property type="molecule type" value="Genomic_DNA"/>
</dbReference>
<evidence type="ECO:0000313" key="2">
    <source>
        <dbReference type="Proteomes" id="UP000248021"/>
    </source>
</evidence>
<dbReference type="InterPro" id="IPR009367">
    <property type="entry name" value="Elm1-like"/>
</dbReference>
<dbReference type="RefSeq" id="WP_342588532.1">
    <property type="nucleotide sequence ID" value="NZ_JAHBRY010000001.1"/>
</dbReference>
<dbReference type="Gene3D" id="3.40.50.2000">
    <property type="entry name" value="Glycogen Phosphorylase B"/>
    <property type="match status" value="1"/>
</dbReference>
<reference evidence="1 2" key="1">
    <citation type="submission" date="2018-05" db="EMBL/GenBank/DDBJ databases">
        <title>Genomic Encyclopedia of Type Strains, Phase IV (KMG-IV): sequencing the most valuable type-strain genomes for metagenomic binning, comparative biology and taxonomic classification.</title>
        <authorList>
            <person name="Goeker M."/>
        </authorList>
    </citation>
    <scope>NUCLEOTIDE SEQUENCE [LARGE SCALE GENOMIC DNA]</scope>
    <source>
        <strain evidence="1 2">DSM 6462</strain>
    </source>
</reference>
<comment type="caution">
    <text evidence="1">The sequence shown here is derived from an EMBL/GenBank/DDBJ whole genome shotgun (WGS) entry which is preliminary data.</text>
</comment>
<dbReference type="SUPFAM" id="SSF53756">
    <property type="entry name" value="UDP-Glycosyltransferase/glycogen phosphorylase"/>
    <property type="match status" value="1"/>
</dbReference>
<dbReference type="Pfam" id="PF06258">
    <property type="entry name" value="Mito_fiss_Elm1"/>
    <property type="match status" value="1"/>
</dbReference>
<sequence>MILPADTTSWVVTDGKIGDEGQCLAIAEALGLTPSVRRVAPRPPFAWAMPYGPIDPREAPSEPDSPIAPPFPDILIASGRRAIAYVRHVKRASQGRTFTVILKDPRTGAGAADLVWVPAHDRLRGPNVIATLTSPHRITPERLAAARAAPPSCLAGLPGPRAAVLVGGNSRHHRFTAADIARFTSLLGELAASGVSLMVTLSRRTPQALADAVKEIVTRNACYIWDGQGENPYIALLALADSVVATADSANMVAEAAATGVPILVFEPSGGHRKIKALLEGLTSAGAVRPFAGRLEVGAYLPLNSTVTIADAIVTAYRRHRSHL</sequence>
<name>A0A2V3U0B9_9HYPH</name>
<protein>
    <recommendedName>
        <fullName evidence="3">Mitochondrial fission protein ELM1</fullName>
    </recommendedName>
</protein>
<dbReference type="Proteomes" id="UP000248021">
    <property type="component" value="Unassembled WGS sequence"/>
</dbReference>
<evidence type="ECO:0008006" key="3">
    <source>
        <dbReference type="Google" id="ProtNLM"/>
    </source>
</evidence>
<dbReference type="AlphaFoldDB" id="A0A2V3U0B9"/>
<organism evidence="1 2">
    <name type="scientific">Chelatococcus asaccharovorans</name>
    <dbReference type="NCBI Taxonomy" id="28210"/>
    <lineage>
        <taxon>Bacteria</taxon>
        <taxon>Pseudomonadati</taxon>
        <taxon>Pseudomonadota</taxon>
        <taxon>Alphaproteobacteria</taxon>
        <taxon>Hyphomicrobiales</taxon>
        <taxon>Chelatococcaceae</taxon>
        <taxon>Chelatococcus</taxon>
    </lineage>
</organism>
<proteinExistence type="predicted"/>
<evidence type="ECO:0000313" key="1">
    <source>
        <dbReference type="EMBL" id="PXW55744.1"/>
    </source>
</evidence>
<dbReference type="PANTHER" id="PTHR33986">
    <property type="entry name" value="OS02G0535700 PROTEIN"/>
    <property type="match status" value="1"/>
</dbReference>
<gene>
    <name evidence="1" type="ORF">C7450_109152</name>
</gene>
<dbReference type="PANTHER" id="PTHR33986:SF15">
    <property type="entry name" value="MITOCHONDRIAL FISSION PROTEIN ELM1"/>
    <property type="match status" value="1"/>
</dbReference>
<accession>A0A2V3U0B9</accession>